<dbReference type="AlphaFoldDB" id="A0A2I3CNM7"/>
<proteinExistence type="predicted"/>
<dbReference type="EMBL" id="CP006719">
    <property type="protein sequence ID" value="AGV19557.1"/>
    <property type="molecule type" value="Genomic_DNA"/>
</dbReference>
<reference evidence="1 2" key="1">
    <citation type="journal article" date="2015" name="Genome Announc.">
        <title>Complete genome sequence of Vibrio alginolyticus ATCC 17749.</title>
        <authorList>
            <person name="Liu X.F."/>
            <person name="Cao Y."/>
            <person name="Zhang H.L."/>
            <person name="Chen Y.J."/>
            <person name="Hu C.J."/>
        </authorList>
    </citation>
    <scope>NUCLEOTIDE SEQUENCE [LARGE SCALE GENOMIC DNA]</scope>
    <source>
        <strain evidence="2">ATCC 17749 / DSM 2171 / NBRC 15630 / NCIMB 1903 / NCTC 12160 / XII-53</strain>
    </source>
</reference>
<dbReference type="HOGENOM" id="CLU_3159108_0_0_6"/>
<organism evidence="1 2">
    <name type="scientific">Vibrio alginolyticus (strain ATCC 17749 / DSM 2171 / NBRC 15630 / NCIMB 1903 / NCTC 12160 / XII-53)</name>
    <dbReference type="NCBI Taxonomy" id="1219076"/>
    <lineage>
        <taxon>Bacteria</taxon>
        <taxon>Pseudomonadati</taxon>
        <taxon>Pseudomonadota</taxon>
        <taxon>Gammaproteobacteria</taxon>
        <taxon>Vibrionales</taxon>
        <taxon>Vibrionaceae</taxon>
        <taxon>Vibrio</taxon>
    </lineage>
</organism>
<evidence type="ECO:0000313" key="2">
    <source>
        <dbReference type="Proteomes" id="UP000016714"/>
    </source>
</evidence>
<protein>
    <submittedName>
        <fullName evidence="1">Uncharacterized protein</fullName>
    </submittedName>
</protein>
<accession>A0A2I3CNM7</accession>
<gene>
    <name evidence="1" type="ORF">N646_3748</name>
</gene>
<evidence type="ECO:0000313" key="1">
    <source>
        <dbReference type="EMBL" id="AGV19557.1"/>
    </source>
</evidence>
<dbReference type="Proteomes" id="UP000016714">
    <property type="component" value="Chromosome 2"/>
</dbReference>
<name>A0A2I3CNM7_VIBAX</name>
<sequence>MFYLKDVYLRNEKEKFDDIRLSLKSNTFDKEPVERPLLGLGALLFLPN</sequence>
<dbReference type="KEGG" id="vag:N646_3748"/>